<name>A0A4Q7Z1M4_9BACT</name>
<keyword evidence="2" id="KW-0560">Oxidoreductase</keyword>
<dbReference type="GO" id="GO:0016491">
    <property type="term" value="F:oxidoreductase activity"/>
    <property type="evidence" value="ECO:0007669"/>
    <property type="project" value="UniProtKB-KW"/>
</dbReference>
<dbReference type="SUPFAM" id="SSF51735">
    <property type="entry name" value="NAD(P)-binding Rossmann-fold domains"/>
    <property type="match status" value="1"/>
</dbReference>
<dbReference type="Gene3D" id="3.30.360.10">
    <property type="entry name" value="Dihydrodipicolinate Reductase, domain 2"/>
    <property type="match status" value="1"/>
</dbReference>
<evidence type="ECO:0000313" key="6">
    <source>
        <dbReference type="Proteomes" id="UP000292958"/>
    </source>
</evidence>
<proteinExistence type="inferred from homology"/>
<dbReference type="OrthoDB" id="6183734at2"/>
<dbReference type="PANTHER" id="PTHR43708:SF5">
    <property type="entry name" value="CONSERVED EXPRESSED OXIDOREDUCTASE (EUROFUNG)-RELATED"/>
    <property type="match status" value="1"/>
</dbReference>
<comment type="similarity">
    <text evidence="1">Belongs to the Gfo/Idh/MocA family.</text>
</comment>
<sequence>MDFEKIVSGAAAPRPRAARPIIMIGAGGIVHDAHLPAYAKAEFPVAALVDVSLKKAEALAKEFNIPRAFSSVAEAIRFSPPDSVFDIAIPAKVLPSILAQLPDGAAVLMQKPMGDTLGEAVEILRICRRKGLTAAVNFQLRWAPNMLAARAITTSGALGELHDMEVKISVHMPWELWSFLSSAPRLEILYHSIHYVDLVRSWLGNPRSVYAKTVKSPRTPTLAATKSVIVLDYGDDKRAFVATNHSHDFDPQMQRSFVQWEGMTGAMRAQMGVNLNYPAGLPDNLEYVLRDGTGWKQAEVGGNWFPDAFMGSMGSLQAYVQGEANTLPTSVEDAIDTMRTVEAAYLSSERGGTELPPVE</sequence>
<evidence type="ECO:0000259" key="4">
    <source>
        <dbReference type="Pfam" id="PF22725"/>
    </source>
</evidence>
<evidence type="ECO:0000259" key="3">
    <source>
        <dbReference type="Pfam" id="PF01408"/>
    </source>
</evidence>
<evidence type="ECO:0000313" key="5">
    <source>
        <dbReference type="EMBL" id="RZU43425.1"/>
    </source>
</evidence>
<dbReference type="SUPFAM" id="SSF55347">
    <property type="entry name" value="Glyceraldehyde-3-phosphate dehydrogenase-like, C-terminal domain"/>
    <property type="match status" value="1"/>
</dbReference>
<evidence type="ECO:0000256" key="2">
    <source>
        <dbReference type="ARBA" id="ARBA00023002"/>
    </source>
</evidence>
<feature type="domain" description="Gfo/Idh/MocA-like oxidoreductase N-terminal" evidence="3">
    <location>
        <begin position="21"/>
        <end position="138"/>
    </location>
</feature>
<dbReference type="EMBL" id="SHKW01000001">
    <property type="protein sequence ID" value="RZU43425.1"/>
    <property type="molecule type" value="Genomic_DNA"/>
</dbReference>
<evidence type="ECO:0000256" key="1">
    <source>
        <dbReference type="ARBA" id="ARBA00010928"/>
    </source>
</evidence>
<dbReference type="AlphaFoldDB" id="A0A4Q7Z1M4"/>
<reference evidence="5 6" key="1">
    <citation type="submission" date="2019-02" db="EMBL/GenBank/DDBJ databases">
        <title>Genomic Encyclopedia of Archaeal and Bacterial Type Strains, Phase II (KMG-II): from individual species to whole genera.</title>
        <authorList>
            <person name="Goeker M."/>
        </authorList>
    </citation>
    <scope>NUCLEOTIDE SEQUENCE [LARGE SCALE GENOMIC DNA]</scope>
    <source>
        <strain evidence="5 6">DSM 18101</strain>
    </source>
</reference>
<dbReference type="RefSeq" id="WP_130421976.1">
    <property type="nucleotide sequence ID" value="NZ_SHKW01000001.1"/>
</dbReference>
<protein>
    <submittedName>
        <fullName evidence="5">Putative dehydrogenase</fullName>
    </submittedName>
</protein>
<dbReference type="Gene3D" id="3.40.50.720">
    <property type="entry name" value="NAD(P)-binding Rossmann-like Domain"/>
    <property type="match status" value="1"/>
</dbReference>
<accession>A0A4Q7Z1M4</accession>
<organism evidence="5 6">
    <name type="scientific">Edaphobacter modestus</name>
    <dbReference type="NCBI Taxonomy" id="388466"/>
    <lineage>
        <taxon>Bacteria</taxon>
        <taxon>Pseudomonadati</taxon>
        <taxon>Acidobacteriota</taxon>
        <taxon>Terriglobia</taxon>
        <taxon>Terriglobales</taxon>
        <taxon>Acidobacteriaceae</taxon>
        <taxon>Edaphobacter</taxon>
    </lineage>
</organism>
<dbReference type="Pfam" id="PF01408">
    <property type="entry name" value="GFO_IDH_MocA"/>
    <property type="match status" value="1"/>
</dbReference>
<dbReference type="InterPro" id="IPR000683">
    <property type="entry name" value="Gfo/Idh/MocA-like_OxRdtase_N"/>
</dbReference>
<dbReference type="Proteomes" id="UP000292958">
    <property type="component" value="Unassembled WGS sequence"/>
</dbReference>
<dbReference type="InterPro" id="IPR036291">
    <property type="entry name" value="NAD(P)-bd_dom_sf"/>
</dbReference>
<gene>
    <name evidence="5" type="ORF">BDD14_5086</name>
</gene>
<dbReference type="InterPro" id="IPR051317">
    <property type="entry name" value="Gfo/Idh/MocA_oxidoreduct"/>
</dbReference>
<comment type="caution">
    <text evidence="5">The sequence shown here is derived from an EMBL/GenBank/DDBJ whole genome shotgun (WGS) entry which is preliminary data.</text>
</comment>
<dbReference type="GO" id="GO:0000166">
    <property type="term" value="F:nucleotide binding"/>
    <property type="evidence" value="ECO:0007669"/>
    <property type="project" value="InterPro"/>
</dbReference>
<dbReference type="PANTHER" id="PTHR43708">
    <property type="entry name" value="CONSERVED EXPRESSED OXIDOREDUCTASE (EUROFUNG)"/>
    <property type="match status" value="1"/>
</dbReference>
<dbReference type="InterPro" id="IPR055170">
    <property type="entry name" value="GFO_IDH_MocA-like_dom"/>
</dbReference>
<feature type="domain" description="GFO/IDH/MocA-like oxidoreductase" evidence="4">
    <location>
        <begin position="147"/>
        <end position="249"/>
    </location>
</feature>
<keyword evidence="6" id="KW-1185">Reference proteome</keyword>
<dbReference type="Pfam" id="PF22725">
    <property type="entry name" value="GFO_IDH_MocA_C3"/>
    <property type="match status" value="1"/>
</dbReference>